<sequence>MINKLTLPWPVLFLEFFVREVAFKGKGIVRSTLPADAHFYTGGSKALRYHLQPGNQWPNYIWHDDIGDIVPFPLPSLPLTFTANRPTFNSRELADKWMKDNIHTAVIMAGEFLSANEWIRRKNQLKTSVHPASVASFAPYGFNINQCDDDGNLWTNFPRPHIKLKIAPGKTACFLCRREELLFGYDEAHNHYQPNLNLVLFVKNHGLHKDVYLKSHDDKSEYDSRILCNEKFTTYDFRKNRSRYSF</sequence>
<proteinExistence type="predicted"/>
<evidence type="ECO:0000313" key="2">
    <source>
        <dbReference type="Proteomes" id="UP000183316"/>
    </source>
</evidence>
<accession>A0A192CFH3</accession>
<dbReference type="PATRIC" id="fig|941280.3.peg.3161"/>
<name>A0A192CFH3_ECO25</name>
<dbReference type="EMBL" id="CP015085">
    <property type="protein sequence ID" value="ANK04446.1"/>
    <property type="molecule type" value="Genomic_DNA"/>
</dbReference>
<dbReference type="AlphaFoldDB" id="A0A192CFH3"/>
<evidence type="ECO:0000313" key="1">
    <source>
        <dbReference type="EMBL" id="ANK04446.1"/>
    </source>
</evidence>
<dbReference type="RefSeq" id="WP_000608806.1">
    <property type="nucleotide sequence ID" value="NZ_CP015085.1"/>
</dbReference>
<reference evidence="1 2" key="1">
    <citation type="submission" date="2016-03" db="EMBL/GenBank/DDBJ databases">
        <title>Genome Sequence and Comparative Pathogenic Determinants of Uropathogenic Escherichia coli O25b:H4, a Clinical Isolate from Saudi Arabia.</title>
        <authorList>
            <person name="Alyamani E.A.J."/>
            <person name="Khiyami M.A."/>
            <person name="Booq R.Y."/>
            <person name="Bahwerth F.S."/>
            <person name="Vaisvil B."/>
            <person name="Schmitt D.P."/>
            <person name="Kapatral V."/>
        </authorList>
    </citation>
    <scope>NUCLEOTIDE SEQUENCE [LARGE SCALE GENOMIC DNA]</scope>
    <source>
        <strain evidence="1 2">O25b:H4</strain>
    </source>
</reference>
<organism evidence="1 2">
    <name type="scientific">Escherichia coli O25b:H4</name>
    <dbReference type="NCBI Taxonomy" id="941280"/>
    <lineage>
        <taxon>Bacteria</taxon>
        <taxon>Pseudomonadati</taxon>
        <taxon>Pseudomonadota</taxon>
        <taxon>Gammaproteobacteria</taxon>
        <taxon>Enterobacterales</taxon>
        <taxon>Enterobacteriaceae</taxon>
        <taxon>Escherichia</taxon>
    </lineage>
</organism>
<gene>
    <name evidence="1" type="ORF">WLH_03185</name>
</gene>
<dbReference type="Proteomes" id="UP000183316">
    <property type="component" value="Chromosome"/>
</dbReference>
<protein>
    <submittedName>
        <fullName evidence="1">Uncharacterized protein</fullName>
    </submittedName>
</protein>